<proteinExistence type="predicted"/>
<dbReference type="InterPro" id="IPR021136">
    <property type="entry name" value="Flagellar_hook_control-like_C"/>
</dbReference>
<feature type="compositionally biased region" description="Polar residues" evidence="1">
    <location>
        <begin position="418"/>
        <end position="436"/>
    </location>
</feature>
<evidence type="ECO:0000256" key="1">
    <source>
        <dbReference type="SAM" id="MobiDB-lite"/>
    </source>
</evidence>
<accession>A0ABT4DM10</accession>
<evidence type="ECO:0000313" key="4">
    <source>
        <dbReference type="Proteomes" id="UP001207626"/>
    </source>
</evidence>
<gene>
    <name evidence="3" type="ORF">M5X09_01625</name>
</gene>
<protein>
    <submittedName>
        <fullName evidence="3">Flagellar hook-length control protein FliK</fullName>
    </submittedName>
</protein>
<dbReference type="Pfam" id="PF02120">
    <property type="entry name" value="Flg_hook"/>
    <property type="match status" value="1"/>
</dbReference>
<dbReference type="Gene3D" id="3.30.750.140">
    <property type="match status" value="1"/>
</dbReference>
<feature type="domain" description="Flagellar hook-length control protein-like C-terminal" evidence="2">
    <location>
        <begin position="342"/>
        <end position="417"/>
    </location>
</feature>
<name>A0ABT4DM10_9BACL</name>
<dbReference type="CDD" id="cd17470">
    <property type="entry name" value="T3SS_Flik_C"/>
    <property type="match status" value="1"/>
</dbReference>
<feature type="region of interest" description="Disordered" evidence="1">
    <location>
        <begin position="418"/>
        <end position="476"/>
    </location>
</feature>
<organism evidence="3 4">
    <name type="scientific">Paenibacillus apiarius</name>
    <dbReference type="NCBI Taxonomy" id="46240"/>
    <lineage>
        <taxon>Bacteria</taxon>
        <taxon>Bacillati</taxon>
        <taxon>Bacillota</taxon>
        <taxon>Bacilli</taxon>
        <taxon>Bacillales</taxon>
        <taxon>Paenibacillaceae</taxon>
        <taxon>Paenibacillus</taxon>
    </lineage>
</organism>
<evidence type="ECO:0000259" key="2">
    <source>
        <dbReference type="Pfam" id="PF02120"/>
    </source>
</evidence>
<sequence length="476" mass="50171">MSGAISNVSAGSAASFLGGVQAKGASTGSGAGNFWVSLSQCMNGTGEQAAFANNPNGLLLTALGAGNLLQEETGQLAAALDQLFAEPLKLADEQLEANPELLAALQQWVLQAQQLLTAQPSAEADAAGNIQALTEQPETITLAVRDVVQQLSELMVQADGEDGQSIQQLLNGPLTAAIANNDQAAGLIERKFQSALQHASSEGLEQPVHAASAHTEHVGRTAEAAKLIQQLSSLLHQAAGSNTAAPAQGATFAAQLNGAQNNLLGTMMNEQAVQSNAVAADSGDNVNSNADGELQVHPNQITTAGQWALRQEGINTAKQIPVVHADQFADEMAGFVVKQLRFSKLGNVSEAKISLYPEHLGQVDVRLTMQNGQLTARFMAEHGIAKDMLEQQMSLLRGALQSQGIQVDKLEVSQQPASALSSSMFQEQRQPNAHRQQTSERSSKQRKASEIDELNEALDAKAQQDLHNNSTFTASV</sequence>
<keyword evidence="3" id="KW-0282">Flagellum</keyword>
<keyword evidence="3" id="KW-0969">Cilium</keyword>
<dbReference type="EMBL" id="JAMDLW010000001">
    <property type="protein sequence ID" value="MCY9518369.1"/>
    <property type="molecule type" value="Genomic_DNA"/>
</dbReference>
<keyword evidence="4" id="KW-1185">Reference proteome</keyword>
<feature type="compositionally biased region" description="Polar residues" evidence="1">
    <location>
        <begin position="465"/>
        <end position="476"/>
    </location>
</feature>
<dbReference type="RefSeq" id="WP_087432842.1">
    <property type="nucleotide sequence ID" value="NZ_JAMDLV010000038.1"/>
</dbReference>
<feature type="compositionally biased region" description="Basic and acidic residues" evidence="1">
    <location>
        <begin position="437"/>
        <end position="450"/>
    </location>
</feature>
<keyword evidence="3" id="KW-0966">Cell projection</keyword>
<evidence type="ECO:0000313" key="3">
    <source>
        <dbReference type="EMBL" id="MCY9518369.1"/>
    </source>
</evidence>
<comment type="caution">
    <text evidence="3">The sequence shown here is derived from an EMBL/GenBank/DDBJ whole genome shotgun (WGS) entry which is preliminary data.</text>
</comment>
<reference evidence="3 4" key="1">
    <citation type="submission" date="2022-05" db="EMBL/GenBank/DDBJ databases">
        <title>Genome Sequencing of Bee-Associated Microbes.</title>
        <authorList>
            <person name="Dunlap C."/>
        </authorList>
    </citation>
    <scope>NUCLEOTIDE SEQUENCE [LARGE SCALE GENOMIC DNA]</scope>
    <source>
        <strain evidence="3 4">NRRL NRS-1438</strain>
    </source>
</reference>
<dbReference type="Proteomes" id="UP001207626">
    <property type="component" value="Unassembled WGS sequence"/>
</dbReference>
<dbReference type="InterPro" id="IPR038610">
    <property type="entry name" value="FliK-like_C_sf"/>
</dbReference>